<proteinExistence type="predicted"/>
<evidence type="ECO:0000313" key="3">
    <source>
        <dbReference type="Proteomes" id="UP000684084"/>
    </source>
</evidence>
<comment type="caution">
    <text evidence="2">The sequence shown here is derived from an EMBL/GenBank/DDBJ whole genome shotgun (WGS) entry which is preliminary data.</text>
</comment>
<name>A0A916ECC1_9GLOM</name>
<dbReference type="EMBL" id="CAGKOT010000029">
    <property type="protein sequence ID" value="CAB5371430.1"/>
    <property type="molecule type" value="Genomic_DNA"/>
</dbReference>
<feature type="compositionally biased region" description="Acidic residues" evidence="1">
    <location>
        <begin position="111"/>
        <end position="144"/>
    </location>
</feature>
<dbReference type="Proteomes" id="UP000684084">
    <property type="component" value="Unassembled WGS sequence"/>
</dbReference>
<organism evidence="2 3">
    <name type="scientific">Rhizophagus irregularis</name>
    <dbReference type="NCBI Taxonomy" id="588596"/>
    <lineage>
        <taxon>Eukaryota</taxon>
        <taxon>Fungi</taxon>
        <taxon>Fungi incertae sedis</taxon>
        <taxon>Mucoromycota</taxon>
        <taxon>Glomeromycotina</taxon>
        <taxon>Glomeromycetes</taxon>
        <taxon>Glomerales</taxon>
        <taxon>Glomeraceae</taxon>
        <taxon>Rhizophagus</taxon>
    </lineage>
</organism>
<reference evidence="2" key="1">
    <citation type="submission" date="2020-05" db="EMBL/GenBank/DDBJ databases">
        <authorList>
            <person name="Rincon C."/>
            <person name="Sanders R I."/>
            <person name="Robbins C."/>
            <person name="Chaturvedi A."/>
        </authorList>
    </citation>
    <scope>NUCLEOTIDE SEQUENCE</scope>
    <source>
        <strain evidence="2">CHB12</strain>
    </source>
</reference>
<protein>
    <submittedName>
        <fullName evidence="2">Uncharacterized protein</fullName>
    </submittedName>
</protein>
<sequence length="192" mass="22203">MPQYMEMRLRQANPANLDAFFTDLQRIWLESRGRIAEQQPSPSQTLVIQPQKDSQAEHDFIVRLTKDLDYLGVATNLSVLGPHIYDELGKRLGRKTAHVRKSPFTPKNVEEDSEDSEEECIAEEKDESEEEEIEDDDENDDDDSPLIETAMLVMENDTVKRRELAWENVTRKVQEVLFPLMQATNAEQKLLL</sequence>
<dbReference type="AlphaFoldDB" id="A0A916ECC1"/>
<feature type="region of interest" description="Disordered" evidence="1">
    <location>
        <begin position="99"/>
        <end position="144"/>
    </location>
</feature>
<gene>
    <name evidence="2" type="ORF">CHRIB12_LOCUS13072</name>
</gene>
<evidence type="ECO:0000256" key="1">
    <source>
        <dbReference type="SAM" id="MobiDB-lite"/>
    </source>
</evidence>
<evidence type="ECO:0000313" key="2">
    <source>
        <dbReference type="EMBL" id="CAB5371430.1"/>
    </source>
</evidence>
<accession>A0A916ECC1</accession>